<dbReference type="STRING" id="504474.cu0939"/>
<comment type="subcellular location">
    <subcellularLocation>
        <location evidence="1 9">Cell membrane</location>
        <topology evidence="1 9">Multi-pass membrane protein</topology>
    </subcellularLocation>
</comment>
<proteinExistence type="inferred from homology"/>
<dbReference type="Pfam" id="PF07549">
    <property type="entry name" value="Sec_GG"/>
    <property type="match status" value="1"/>
</dbReference>
<dbReference type="Proteomes" id="UP000001727">
    <property type="component" value="Chromosome"/>
</dbReference>
<feature type="transmembrane region" description="Helical" evidence="9">
    <location>
        <begin position="43"/>
        <end position="64"/>
    </location>
</feature>
<keyword evidence="13" id="KW-1185">Reference proteome</keyword>
<dbReference type="AlphaFoldDB" id="B1VDK1"/>
<protein>
    <recommendedName>
        <fullName evidence="9">Protein-export membrane protein SecF</fullName>
    </recommendedName>
</protein>
<dbReference type="HAMAP" id="MF_01464_B">
    <property type="entry name" value="SecF_B"/>
    <property type="match status" value="1"/>
</dbReference>
<feature type="transmembrane region" description="Helical" evidence="9">
    <location>
        <begin position="279"/>
        <end position="299"/>
    </location>
</feature>
<dbReference type="KEGG" id="cur:cu0939"/>
<dbReference type="GeneID" id="60603721"/>
<dbReference type="eggNOG" id="COG0341">
    <property type="taxonomic scope" value="Bacteria"/>
</dbReference>
<comment type="subunit">
    <text evidence="9">Forms a complex with SecD. Part of the essential Sec protein translocation apparatus which comprises SecA, SecYEG and auxiliary proteins SecDF. Other proteins may also be involved.</text>
</comment>
<dbReference type="InterPro" id="IPR022813">
    <property type="entry name" value="SecD/SecF_arch_bac"/>
</dbReference>
<feature type="region of interest" description="Disordered" evidence="10">
    <location>
        <begin position="1"/>
        <end position="26"/>
    </location>
</feature>
<feature type="region of interest" description="Disordered" evidence="10">
    <location>
        <begin position="349"/>
        <end position="403"/>
    </location>
</feature>
<sequence length="403" mass="43608">MSSTDTAMSSVNTAQPKEQDKGSRLSQMYNGTGNFPFVAKRRLWYQILIAIFVLCIATIGFRGFNLGIDFEGGTRISMPPSANVQQDAVERVFTEATGVAPNAVQTVGSGDSQVIEINSERLSEDQIRQARAALFEEFKPVNAQGQASEDAVNDSTVSESWGSSITKRMLLALGVFVLAVFAYIGLRMERDMAISAIIGVLIDLTVVSGIYALLGLDVSPATVIGLLTILAYSLYDTVVVFDKVQENTAGLFDSNRATYGEQVNLAINQTVMRSINTSIFSLVPIAALLVIAVWLMGVGTLKDLALVQFIGVICGTFNSIFFAAPMLVSLKMRQKKYREHDDRVLQARERVAAGEEPAEDSEEEPRAGTRTVVSPNAGLGAQRKQQPDTSGLDTSGVSWRPGM</sequence>
<accession>B1VDK1</accession>
<keyword evidence="3 9" id="KW-1003">Cell membrane</keyword>
<keyword evidence="5 9" id="KW-0653">Protein transport</keyword>
<gene>
    <name evidence="9" type="primary">secF</name>
    <name evidence="12" type="ordered locus">cu0939</name>
</gene>
<evidence type="ECO:0000256" key="9">
    <source>
        <dbReference type="HAMAP-Rule" id="MF_01464"/>
    </source>
</evidence>
<comment type="similarity">
    <text evidence="9">Belongs to the SecD/SecF family. SecF subfamily.</text>
</comment>
<feature type="domain" description="Protein export membrane protein SecD/SecF C-terminal" evidence="11">
    <location>
        <begin position="147"/>
        <end position="332"/>
    </location>
</feature>
<reference evidence="12 13" key="1">
    <citation type="journal article" date="2008" name="J. Biotechnol.">
        <title>The lifestyle of Corynebacterium urealyticum derived from its complete genome sequence established by pyrosequencing.</title>
        <authorList>
            <person name="Tauch A."/>
            <person name="Trost E."/>
            <person name="Tilker A."/>
            <person name="Ludewig U."/>
            <person name="Schneiker S."/>
            <person name="Goesmann A."/>
            <person name="Arnold W."/>
            <person name="Bekel T."/>
            <person name="Brinkrolf K."/>
            <person name="Brune I."/>
            <person name="Goetker S."/>
            <person name="Kalinowski J."/>
            <person name="Kamp P.-B."/>
            <person name="Lobo F.P."/>
            <person name="Viehoever P."/>
            <person name="Weisshaar B."/>
            <person name="Soriano F."/>
            <person name="Droege M."/>
            <person name="Puehler A."/>
        </authorList>
    </citation>
    <scope>NUCLEOTIDE SEQUENCE [LARGE SCALE GENOMIC DNA]</scope>
    <source>
        <strain evidence="13">ATCC 43042 / DSM 7109</strain>
    </source>
</reference>
<feature type="compositionally biased region" description="Polar residues" evidence="10">
    <location>
        <begin position="1"/>
        <end position="16"/>
    </location>
</feature>
<keyword evidence="8 9" id="KW-0472">Membrane</keyword>
<feature type="transmembrane region" description="Helical" evidence="9">
    <location>
        <begin position="193"/>
        <end position="214"/>
    </location>
</feature>
<dbReference type="InterPro" id="IPR048634">
    <property type="entry name" value="SecD_SecF_C"/>
</dbReference>
<dbReference type="GO" id="GO:0005886">
    <property type="term" value="C:plasma membrane"/>
    <property type="evidence" value="ECO:0007669"/>
    <property type="project" value="UniProtKB-SubCell"/>
</dbReference>
<organism evidence="12 13">
    <name type="scientific">Corynebacterium urealyticum (strain ATCC 43042 / DSM 7109)</name>
    <dbReference type="NCBI Taxonomy" id="504474"/>
    <lineage>
        <taxon>Bacteria</taxon>
        <taxon>Bacillati</taxon>
        <taxon>Actinomycetota</taxon>
        <taxon>Actinomycetes</taxon>
        <taxon>Mycobacteriales</taxon>
        <taxon>Corynebacteriaceae</taxon>
        <taxon>Corynebacterium</taxon>
    </lineage>
</organism>
<dbReference type="RefSeq" id="WP_012360188.1">
    <property type="nucleotide sequence ID" value="NC_010545.1"/>
</dbReference>
<evidence type="ECO:0000256" key="7">
    <source>
        <dbReference type="ARBA" id="ARBA00023010"/>
    </source>
</evidence>
<dbReference type="GO" id="GO:0015450">
    <property type="term" value="F:protein-transporting ATPase activity"/>
    <property type="evidence" value="ECO:0007669"/>
    <property type="project" value="InterPro"/>
</dbReference>
<dbReference type="GO" id="GO:0043952">
    <property type="term" value="P:protein transport by the Sec complex"/>
    <property type="evidence" value="ECO:0007669"/>
    <property type="project" value="UniProtKB-UniRule"/>
</dbReference>
<evidence type="ECO:0000256" key="6">
    <source>
        <dbReference type="ARBA" id="ARBA00022989"/>
    </source>
</evidence>
<evidence type="ECO:0000256" key="4">
    <source>
        <dbReference type="ARBA" id="ARBA00022692"/>
    </source>
</evidence>
<dbReference type="InterPro" id="IPR022646">
    <property type="entry name" value="SecD/SecF_CS"/>
</dbReference>
<evidence type="ECO:0000256" key="10">
    <source>
        <dbReference type="SAM" id="MobiDB-lite"/>
    </source>
</evidence>
<evidence type="ECO:0000259" key="11">
    <source>
        <dbReference type="Pfam" id="PF02355"/>
    </source>
</evidence>
<keyword evidence="2 9" id="KW-0813">Transport</keyword>
<evidence type="ECO:0000256" key="5">
    <source>
        <dbReference type="ARBA" id="ARBA00022927"/>
    </source>
</evidence>
<evidence type="ECO:0000256" key="2">
    <source>
        <dbReference type="ARBA" id="ARBA00022448"/>
    </source>
</evidence>
<dbReference type="PANTHER" id="PTHR30081:SF8">
    <property type="entry name" value="PROTEIN TRANSLOCASE SUBUNIT SECF"/>
    <property type="match status" value="1"/>
</dbReference>
<dbReference type="InterPro" id="IPR022645">
    <property type="entry name" value="SecD/SecF_bac"/>
</dbReference>
<evidence type="ECO:0000256" key="1">
    <source>
        <dbReference type="ARBA" id="ARBA00004651"/>
    </source>
</evidence>
<evidence type="ECO:0000256" key="3">
    <source>
        <dbReference type="ARBA" id="ARBA00022475"/>
    </source>
</evidence>
<comment type="function">
    <text evidence="9">Part of the Sec protein translocase complex. Interacts with the SecYEG preprotein conducting channel. SecDF uses the proton motive force (PMF) to complete protein translocation after the ATP-dependent function of SecA.</text>
</comment>
<dbReference type="EMBL" id="AM942444">
    <property type="protein sequence ID" value="CAQ04899.1"/>
    <property type="molecule type" value="Genomic_DNA"/>
</dbReference>
<feature type="transmembrane region" description="Helical" evidence="9">
    <location>
        <begin position="169"/>
        <end position="186"/>
    </location>
</feature>
<feature type="transmembrane region" description="Helical" evidence="9">
    <location>
        <begin position="305"/>
        <end position="328"/>
    </location>
</feature>
<keyword evidence="6 9" id="KW-1133">Transmembrane helix</keyword>
<dbReference type="Gene3D" id="1.20.1640.10">
    <property type="entry name" value="Multidrug efflux transporter AcrB transmembrane domain"/>
    <property type="match status" value="1"/>
</dbReference>
<evidence type="ECO:0000313" key="13">
    <source>
        <dbReference type="Proteomes" id="UP000001727"/>
    </source>
</evidence>
<evidence type="ECO:0000313" key="12">
    <source>
        <dbReference type="EMBL" id="CAQ04899.1"/>
    </source>
</evidence>
<name>B1VDK1_CORU7</name>
<evidence type="ECO:0000256" key="8">
    <source>
        <dbReference type="ARBA" id="ARBA00023136"/>
    </source>
</evidence>
<dbReference type="SUPFAM" id="SSF82866">
    <property type="entry name" value="Multidrug efflux transporter AcrB transmembrane domain"/>
    <property type="match status" value="1"/>
</dbReference>
<dbReference type="PANTHER" id="PTHR30081">
    <property type="entry name" value="PROTEIN-EXPORT MEMBRANE PROTEIN SEC"/>
    <property type="match status" value="1"/>
</dbReference>
<keyword evidence="7 9" id="KW-0811">Translocation</keyword>
<dbReference type="NCBIfam" id="TIGR00966">
    <property type="entry name" value="transloc_SecF"/>
    <property type="match status" value="1"/>
</dbReference>
<dbReference type="Pfam" id="PF02355">
    <property type="entry name" value="SecD_SecF_C"/>
    <property type="match status" value="1"/>
</dbReference>
<feature type="compositionally biased region" description="Polar residues" evidence="10">
    <location>
        <begin position="383"/>
        <end position="397"/>
    </location>
</feature>
<feature type="transmembrane region" description="Helical" evidence="9">
    <location>
        <begin position="220"/>
        <end position="241"/>
    </location>
</feature>
<dbReference type="PRINTS" id="PR01755">
    <property type="entry name" value="SECFTRNLCASE"/>
</dbReference>
<keyword evidence="4 9" id="KW-0812">Transmembrane</keyword>
<dbReference type="InterPro" id="IPR005665">
    <property type="entry name" value="SecF_bac"/>
</dbReference>
<dbReference type="HOGENOM" id="CLU_050012_2_0_11"/>
<dbReference type="GO" id="GO:0006605">
    <property type="term" value="P:protein targeting"/>
    <property type="evidence" value="ECO:0007669"/>
    <property type="project" value="UniProtKB-UniRule"/>
</dbReference>
<dbReference type="GO" id="GO:0065002">
    <property type="term" value="P:intracellular protein transmembrane transport"/>
    <property type="evidence" value="ECO:0007669"/>
    <property type="project" value="UniProtKB-UniRule"/>
</dbReference>